<dbReference type="GO" id="GO:0004784">
    <property type="term" value="F:superoxide dismutase activity"/>
    <property type="evidence" value="ECO:0007669"/>
    <property type="project" value="UniProtKB-EC"/>
</dbReference>
<evidence type="ECO:0000256" key="5">
    <source>
        <dbReference type="ARBA" id="ARBA00022525"/>
    </source>
</evidence>
<reference evidence="10 11" key="1">
    <citation type="submission" date="2017-10" db="EMBL/GenBank/DDBJ databases">
        <title>Comparative genomics in systemic dimorphic fungi from Ajellomycetaceae.</title>
        <authorList>
            <person name="Munoz J.F."/>
            <person name="Mcewen J.G."/>
            <person name="Clay O.K."/>
            <person name="Cuomo C.A."/>
        </authorList>
    </citation>
    <scope>NUCLEOTIDE SEQUENCE [LARGE SCALE GENOMIC DNA]</scope>
    <source>
        <strain evidence="10 11">UAMH5409</strain>
    </source>
</reference>
<dbReference type="EMBL" id="PDNB01000128">
    <property type="protein sequence ID" value="PGH05136.1"/>
    <property type="molecule type" value="Genomic_DNA"/>
</dbReference>
<dbReference type="OrthoDB" id="159229at2759"/>
<comment type="similarity">
    <text evidence="3">Belongs to the Cu-Zn superoxide dismutase family.</text>
</comment>
<protein>
    <recommendedName>
        <fullName evidence="4">superoxide dismutase</fullName>
        <ecNumber evidence="4">1.15.1.1</ecNumber>
    </recommendedName>
</protein>
<dbReference type="GO" id="GO:0005576">
    <property type="term" value="C:extracellular region"/>
    <property type="evidence" value="ECO:0007669"/>
    <property type="project" value="UniProtKB-SubCell"/>
</dbReference>
<dbReference type="EC" id="1.15.1.1" evidence="4"/>
<dbReference type="SUPFAM" id="SSF49329">
    <property type="entry name" value="Cu,Zn superoxide dismutase-like"/>
    <property type="match status" value="1"/>
</dbReference>
<feature type="chain" id="PRO_5012767204" description="superoxide dismutase" evidence="9">
    <location>
        <begin position="21"/>
        <end position="244"/>
    </location>
</feature>
<dbReference type="Gene3D" id="2.60.40.200">
    <property type="entry name" value="Superoxide dismutase, copper/zinc binding domain"/>
    <property type="match status" value="1"/>
</dbReference>
<evidence type="ECO:0000256" key="7">
    <source>
        <dbReference type="ARBA" id="ARBA00049204"/>
    </source>
</evidence>
<name>A0A2B7X7U5_9EURO</name>
<evidence type="ECO:0000256" key="9">
    <source>
        <dbReference type="SAM" id="SignalP"/>
    </source>
</evidence>
<keyword evidence="6" id="KW-0049">Antioxidant</keyword>
<dbReference type="Proteomes" id="UP000223968">
    <property type="component" value="Unassembled WGS sequence"/>
</dbReference>
<dbReference type="InterPro" id="IPR036423">
    <property type="entry name" value="SOD-like_Cu/Zn_dom_sf"/>
</dbReference>
<dbReference type="STRING" id="1447875.A0A2B7X7U5"/>
<accession>A0A2B7X7U5</accession>
<comment type="subcellular location">
    <subcellularLocation>
        <location evidence="1">Cell envelope</location>
    </subcellularLocation>
    <subcellularLocation>
        <location evidence="2">Secreted</location>
    </subcellularLocation>
</comment>
<dbReference type="AlphaFoldDB" id="A0A2B7X7U5"/>
<evidence type="ECO:0000256" key="8">
    <source>
        <dbReference type="SAM" id="MobiDB-lite"/>
    </source>
</evidence>
<comment type="caution">
    <text evidence="10">The sequence shown here is derived from an EMBL/GenBank/DDBJ whole genome shotgun (WGS) entry which is preliminary data.</text>
</comment>
<dbReference type="FunFam" id="2.60.40.200:FF:000007">
    <property type="entry name" value="Cell surface Cu-only superoxide dismutase 5"/>
    <property type="match status" value="1"/>
</dbReference>
<proteinExistence type="inferred from homology"/>
<evidence type="ECO:0000313" key="11">
    <source>
        <dbReference type="Proteomes" id="UP000223968"/>
    </source>
</evidence>
<keyword evidence="9" id="KW-0732">Signal</keyword>
<evidence type="ECO:0000256" key="2">
    <source>
        <dbReference type="ARBA" id="ARBA00004613"/>
    </source>
</evidence>
<evidence type="ECO:0000256" key="6">
    <source>
        <dbReference type="ARBA" id="ARBA00022862"/>
    </source>
</evidence>
<gene>
    <name evidence="10" type="ORF">AJ79_06884</name>
</gene>
<evidence type="ECO:0000313" key="10">
    <source>
        <dbReference type="EMBL" id="PGH05136.1"/>
    </source>
</evidence>
<keyword evidence="5" id="KW-0964">Secreted</keyword>
<feature type="signal peptide" evidence="9">
    <location>
        <begin position="1"/>
        <end position="20"/>
    </location>
</feature>
<evidence type="ECO:0000256" key="4">
    <source>
        <dbReference type="ARBA" id="ARBA00012682"/>
    </source>
</evidence>
<comment type="catalytic activity">
    <reaction evidence="7">
        <text>2 superoxide + 2 H(+) = H2O2 + O2</text>
        <dbReference type="Rhea" id="RHEA:20696"/>
        <dbReference type="ChEBI" id="CHEBI:15378"/>
        <dbReference type="ChEBI" id="CHEBI:15379"/>
        <dbReference type="ChEBI" id="CHEBI:16240"/>
        <dbReference type="ChEBI" id="CHEBI:18421"/>
        <dbReference type="EC" id="1.15.1.1"/>
    </reaction>
</comment>
<keyword evidence="11" id="KW-1185">Reference proteome</keyword>
<evidence type="ECO:0000256" key="1">
    <source>
        <dbReference type="ARBA" id="ARBA00004196"/>
    </source>
</evidence>
<feature type="region of interest" description="Disordered" evidence="8">
    <location>
        <begin position="195"/>
        <end position="221"/>
    </location>
</feature>
<organism evidence="10 11">
    <name type="scientific">Helicocarpus griseus UAMH5409</name>
    <dbReference type="NCBI Taxonomy" id="1447875"/>
    <lineage>
        <taxon>Eukaryota</taxon>
        <taxon>Fungi</taxon>
        <taxon>Dikarya</taxon>
        <taxon>Ascomycota</taxon>
        <taxon>Pezizomycotina</taxon>
        <taxon>Eurotiomycetes</taxon>
        <taxon>Eurotiomycetidae</taxon>
        <taxon>Onygenales</taxon>
        <taxon>Ajellomycetaceae</taxon>
        <taxon>Helicocarpus</taxon>
    </lineage>
</organism>
<sequence>MRSTAAILACSLVGAGLSVAKEFVEAPVVKGNPEGVVYRATLLDKDNTEVRGTVEATAGPGGEGVTFSVDVSGFPDEKEFGPFSYHIHDQPVPEDGNCTKTLAHLDPFQRGEDPVCDKDKPATCQVGDLSGKFGSISDVADGKHFTQTYHDLYTSTRHGPGAFFGNRSVVFHYKDKFRVNCGNFVLVKGEPPAGNHSVLPTGAYPTPSATSSPTASPPPFEGTANRVGALSVGVMLAGVAALVW</sequence>
<evidence type="ECO:0000256" key="3">
    <source>
        <dbReference type="ARBA" id="ARBA00010457"/>
    </source>
</evidence>
<feature type="compositionally biased region" description="Low complexity" evidence="8">
    <location>
        <begin position="200"/>
        <end position="214"/>
    </location>
</feature>
<dbReference type="GO" id="GO:0046872">
    <property type="term" value="F:metal ion binding"/>
    <property type="evidence" value="ECO:0007669"/>
    <property type="project" value="InterPro"/>
</dbReference>